<name>A0A922DIM7_CARIL</name>
<protein>
    <submittedName>
        <fullName evidence="7">Uncharacterized protein</fullName>
    </submittedName>
</protein>
<comment type="caution">
    <text evidence="7">The sequence shown here is derived from an EMBL/GenBank/DDBJ whole genome shotgun (WGS) entry which is preliminary data.</text>
</comment>
<evidence type="ECO:0000313" key="8">
    <source>
        <dbReference type="Proteomes" id="UP000811246"/>
    </source>
</evidence>
<dbReference type="InterPro" id="IPR001005">
    <property type="entry name" value="SANT/Myb"/>
</dbReference>
<keyword evidence="4" id="KW-0472">Membrane</keyword>
<dbReference type="EMBL" id="CM031836">
    <property type="protein sequence ID" value="KAG6685107.1"/>
    <property type="molecule type" value="Genomic_DNA"/>
</dbReference>
<keyword evidence="4" id="KW-1133">Transmembrane helix</keyword>
<evidence type="ECO:0000256" key="2">
    <source>
        <dbReference type="ARBA" id="ARBA00023242"/>
    </source>
</evidence>
<comment type="subcellular location">
    <subcellularLocation>
        <location evidence="1">Nucleus</location>
    </subcellularLocation>
</comment>
<dbReference type="CDD" id="cd00167">
    <property type="entry name" value="SANT"/>
    <property type="match status" value="1"/>
</dbReference>
<sequence length="116" mass="13461">MDSDKEFRVASCSSLSDGNSDTPVLRRRSVVGRRTGPTKRSRRGGWTEKEDNVLFEAIKKYNGKNWKKIGIGMHIRLFPCFQLWACSILSALSTVYCFFLDASQKSFIYEEEYYKR</sequence>
<dbReference type="Pfam" id="PF00249">
    <property type="entry name" value="Myb_DNA-binding"/>
    <property type="match status" value="1"/>
</dbReference>
<dbReference type="GO" id="GO:0005634">
    <property type="term" value="C:nucleus"/>
    <property type="evidence" value="ECO:0007669"/>
    <property type="project" value="UniProtKB-SubCell"/>
</dbReference>
<evidence type="ECO:0000256" key="4">
    <source>
        <dbReference type="SAM" id="Phobius"/>
    </source>
</evidence>
<organism evidence="7 8">
    <name type="scientific">Carya illinoinensis</name>
    <name type="common">Pecan</name>
    <dbReference type="NCBI Taxonomy" id="32201"/>
    <lineage>
        <taxon>Eukaryota</taxon>
        <taxon>Viridiplantae</taxon>
        <taxon>Streptophyta</taxon>
        <taxon>Embryophyta</taxon>
        <taxon>Tracheophyta</taxon>
        <taxon>Spermatophyta</taxon>
        <taxon>Magnoliopsida</taxon>
        <taxon>eudicotyledons</taxon>
        <taxon>Gunneridae</taxon>
        <taxon>Pentapetalae</taxon>
        <taxon>rosids</taxon>
        <taxon>fabids</taxon>
        <taxon>Fagales</taxon>
        <taxon>Juglandaceae</taxon>
        <taxon>Carya</taxon>
    </lineage>
</organism>
<evidence type="ECO:0000313" key="7">
    <source>
        <dbReference type="EMBL" id="KAG6685107.1"/>
    </source>
</evidence>
<accession>A0A922DIM7</accession>
<keyword evidence="4" id="KW-0812">Transmembrane</keyword>
<dbReference type="PROSITE" id="PS51294">
    <property type="entry name" value="HTH_MYB"/>
    <property type="match status" value="1"/>
</dbReference>
<evidence type="ECO:0000259" key="5">
    <source>
        <dbReference type="PROSITE" id="PS50090"/>
    </source>
</evidence>
<evidence type="ECO:0000256" key="3">
    <source>
        <dbReference type="SAM" id="MobiDB-lite"/>
    </source>
</evidence>
<dbReference type="AlphaFoldDB" id="A0A922DIM7"/>
<dbReference type="Proteomes" id="UP000811246">
    <property type="component" value="Chromosome 12"/>
</dbReference>
<gene>
    <name evidence="7" type="ORF">I3842_12G095600</name>
</gene>
<evidence type="ECO:0000256" key="1">
    <source>
        <dbReference type="ARBA" id="ARBA00004123"/>
    </source>
</evidence>
<feature type="domain" description="Myb-like" evidence="5">
    <location>
        <begin position="38"/>
        <end position="76"/>
    </location>
</feature>
<feature type="domain" description="HTH myb-type" evidence="6">
    <location>
        <begin position="38"/>
        <end position="69"/>
    </location>
</feature>
<feature type="compositionally biased region" description="Polar residues" evidence="3">
    <location>
        <begin position="12"/>
        <end position="22"/>
    </location>
</feature>
<dbReference type="PROSITE" id="PS50090">
    <property type="entry name" value="MYB_LIKE"/>
    <property type="match status" value="1"/>
</dbReference>
<feature type="region of interest" description="Disordered" evidence="3">
    <location>
        <begin position="12"/>
        <end position="45"/>
    </location>
</feature>
<feature type="transmembrane region" description="Helical" evidence="4">
    <location>
        <begin position="81"/>
        <end position="100"/>
    </location>
</feature>
<dbReference type="InterPro" id="IPR017930">
    <property type="entry name" value="Myb_dom"/>
</dbReference>
<feature type="compositionally biased region" description="Basic residues" evidence="3">
    <location>
        <begin position="25"/>
        <end position="43"/>
    </location>
</feature>
<evidence type="ECO:0000259" key="6">
    <source>
        <dbReference type="PROSITE" id="PS51294"/>
    </source>
</evidence>
<reference evidence="7" key="1">
    <citation type="submission" date="2021-01" db="EMBL/GenBank/DDBJ databases">
        <authorList>
            <person name="Lovell J.T."/>
            <person name="Bentley N."/>
            <person name="Bhattarai G."/>
            <person name="Jenkins J.W."/>
            <person name="Sreedasyam A."/>
            <person name="Alarcon Y."/>
            <person name="Bock C."/>
            <person name="Boston L."/>
            <person name="Carlson J."/>
            <person name="Cervantes K."/>
            <person name="Clermont K."/>
            <person name="Krom N."/>
            <person name="Kubenka K."/>
            <person name="Mamidi S."/>
            <person name="Mattison C."/>
            <person name="Monteros M."/>
            <person name="Pisani C."/>
            <person name="Plott C."/>
            <person name="Rajasekar S."/>
            <person name="Rhein H.S."/>
            <person name="Rohla C."/>
            <person name="Song M."/>
            <person name="Hilaire R.S."/>
            <person name="Shu S."/>
            <person name="Wells L."/>
            <person name="Wang X."/>
            <person name="Webber J."/>
            <person name="Heerema R.J."/>
            <person name="Klein P."/>
            <person name="Conner P."/>
            <person name="Grauke L."/>
            <person name="Grimwood J."/>
            <person name="Schmutz J."/>
            <person name="Randall J.J."/>
        </authorList>
    </citation>
    <scope>NUCLEOTIDE SEQUENCE</scope>
    <source>
        <tissue evidence="7">Leaf</tissue>
    </source>
</reference>
<proteinExistence type="predicted"/>
<keyword evidence="2" id="KW-0539">Nucleus</keyword>